<dbReference type="PANTHER" id="PTHR47763:SF1">
    <property type="entry name" value="DUF659 DOMAIN-CONTAINING PROTEIN"/>
    <property type="match status" value="1"/>
</dbReference>
<evidence type="ECO:0000313" key="3">
    <source>
        <dbReference type="Proteomes" id="UP000307602"/>
    </source>
</evidence>
<dbReference type="SUPFAM" id="SSF49464">
    <property type="entry name" value="Carboxypeptidase regulatory domain-like"/>
    <property type="match status" value="1"/>
</dbReference>
<comment type="caution">
    <text evidence="2">The sequence shown here is derived from an EMBL/GenBank/DDBJ whole genome shotgun (WGS) entry which is preliminary data.</text>
</comment>
<feature type="domain" description="VWFA" evidence="1">
    <location>
        <begin position="278"/>
        <end position="462"/>
    </location>
</feature>
<dbReference type="CDD" id="cd00198">
    <property type="entry name" value="vWFA"/>
    <property type="match status" value="1"/>
</dbReference>
<dbReference type="InterPro" id="IPR036465">
    <property type="entry name" value="vWFA_dom_sf"/>
</dbReference>
<dbReference type="Gene3D" id="2.60.40.1120">
    <property type="entry name" value="Carboxypeptidase-like, regulatory domain"/>
    <property type="match status" value="1"/>
</dbReference>
<gene>
    <name evidence="2" type="ORF">EM932_04295</name>
</gene>
<keyword evidence="3" id="KW-1185">Reference proteome</keyword>
<dbReference type="InterPro" id="IPR002035">
    <property type="entry name" value="VWF_A"/>
</dbReference>
<protein>
    <submittedName>
        <fullName evidence="2">VWA domain-containing protein</fullName>
    </submittedName>
</protein>
<evidence type="ECO:0000313" key="2">
    <source>
        <dbReference type="EMBL" id="TGV04022.1"/>
    </source>
</evidence>
<dbReference type="PROSITE" id="PS50234">
    <property type="entry name" value="VWFA"/>
    <property type="match status" value="1"/>
</dbReference>
<dbReference type="SUPFAM" id="SSF53300">
    <property type="entry name" value="vWA-like"/>
    <property type="match status" value="1"/>
</dbReference>
<evidence type="ECO:0000259" key="1">
    <source>
        <dbReference type="PROSITE" id="PS50234"/>
    </source>
</evidence>
<dbReference type="RefSeq" id="WP_135875851.1">
    <property type="nucleotide sequence ID" value="NZ_SRSO01000004.1"/>
</dbReference>
<dbReference type="GO" id="GO:0004674">
    <property type="term" value="F:protein serine/threonine kinase activity"/>
    <property type="evidence" value="ECO:0007669"/>
    <property type="project" value="TreeGrafter"/>
</dbReference>
<dbReference type="AlphaFoldDB" id="A0A4S1E281"/>
<reference evidence="2 3" key="1">
    <citation type="submission" date="2019-04" db="EMBL/GenBank/DDBJ databases">
        <authorList>
            <person name="Liu A."/>
        </authorList>
    </citation>
    <scope>NUCLEOTIDE SEQUENCE [LARGE SCALE GENOMIC DNA]</scope>
    <source>
        <strain evidence="2 3">RZ03</strain>
    </source>
</reference>
<dbReference type="Gene3D" id="3.40.50.410">
    <property type="entry name" value="von Willebrand factor, type A domain"/>
    <property type="match status" value="1"/>
</dbReference>
<dbReference type="SMART" id="SM00327">
    <property type="entry name" value="VWA"/>
    <property type="match status" value="1"/>
</dbReference>
<sequence length="483" mass="54014">MKVLLKIIIVLVISIQIQAQEQLISGEVTSASDNLPLAGVNVIVKGTSRGVTTDFEGLYKIKAKPTDILVFSYLGFVTQEKKVGTLNTISVVLEEDISSLEEVVIMGYGTTKKKEITGSITSVKPESVSSKLSGEVRGVKINNQEPQSGLLTAGEINDLEKWGEWKENLKKEAYKKIQQNWNFYLENRIQVAISDNKGLPLNNIKVFLFNESNQLIMAARTDFTGEVTLFKDLNQKCEGEYYTLQIQQNKRIFGKKITNTYERIEFTLDEQSQSNDIDIMFTIDATGSMGDEIDYLKSELKNIITRLDKSIDDKRVALTFYRDHGDAYIVRDFDFNSDINAVKDILSHQGAGGGGDYEEAVEQALKVSMSKKWNANAKAKLLFLLLDAPPHFTKENVAIIKEQIKLAQKKGIKIIPIVASGADKNVEFLMRFFSVSTNGTYVFITDDSGIGNPHLKPSTDSFEVEKLNDLIVRLIEKYSGVIS</sequence>
<dbReference type="InterPro" id="IPR052969">
    <property type="entry name" value="Thr-specific_kinase-like"/>
</dbReference>
<dbReference type="Proteomes" id="UP000307602">
    <property type="component" value="Unassembled WGS sequence"/>
</dbReference>
<dbReference type="PANTHER" id="PTHR47763">
    <property type="entry name" value="ALPHA-PROTEIN KINASE VWKA"/>
    <property type="match status" value="1"/>
</dbReference>
<organism evidence="2 3">
    <name type="scientific">Flavivirga rizhaonensis</name>
    <dbReference type="NCBI Taxonomy" id="2559571"/>
    <lineage>
        <taxon>Bacteria</taxon>
        <taxon>Pseudomonadati</taxon>
        <taxon>Bacteroidota</taxon>
        <taxon>Flavobacteriia</taxon>
        <taxon>Flavobacteriales</taxon>
        <taxon>Flavobacteriaceae</taxon>
        <taxon>Flavivirga</taxon>
    </lineage>
</organism>
<dbReference type="Pfam" id="PF00092">
    <property type="entry name" value="VWA"/>
    <property type="match status" value="1"/>
</dbReference>
<dbReference type="OrthoDB" id="9805121at2"/>
<dbReference type="EMBL" id="SRSO01000004">
    <property type="protein sequence ID" value="TGV04022.1"/>
    <property type="molecule type" value="Genomic_DNA"/>
</dbReference>
<proteinExistence type="predicted"/>
<dbReference type="Pfam" id="PF13715">
    <property type="entry name" value="CarbopepD_reg_2"/>
    <property type="match status" value="1"/>
</dbReference>
<name>A0A4S1E281_9FLAO</name>
<dbReference type="InterPro" id="IPR008969">
    <property type="entry name" value="CarboxyPept-like_regulatory"/>
</dbReference>
<dbReference type="GO" id="GO:0005737">
    <property type="term" value="C:cytoplasm"/>
    <property type="evidence" value="ECO:0007669"/>
    <property type="project" value="TreeGrafter"/>
</dbReference>
<accession>A0A4S1E281</accession>